<sequence>MHFSAAMILLSLTSVLAAPLQLDARQGTADIQRTLNAIDLVSVDMEDIAGIITRLLERKVCQDINLSRPLAEKGSLSGGDFLIQSKILLQAADQFATDNVEIRDSLETNSIVEFFAEVDTIGSSDSIRSLADRWNTIDVPNMQQLVRNAVDEQKILGGVPQVNTQQTFLVTIHTPALSRLVRDP</sequence>
<evidence type="ECO:0000313" key="3">
    <source>
        <dbReference type="Proteomes" id="UP000005446"/>
    </source>
</evidence>
<name>H0EEA5_GLAL7</name>
<dbReference type="HOGENOM" id="CLU_1489157_0_0_1"/>
<evidence type="ECO:0000313" key="2">
    <source>
        <dbReference type="EMBL" id="EHL03164.1"/>
    </source>
</evidence>
<evidence type="ECO:0000256" key="1">
    <source>
        <dbReference type="SAM" id="SignalP"/>
    </source>
</evidence>
<protein>
    <submittedName>
        <fullName evidence="2">Uncharacterized protein</fullName>
    </submittedName>
</protein>
<comment type="caution">
    <text evidence="2">The sequence shown here is derived from an EMBL/GenBank/DDBJ whole genome shotgun (WGS) entry which is preliminary data.</text>
</comment>
<gene>
    <name evidence="2" type="ORF">M7I_0779</name>
</gene>
<feature type="signal peptide" evidence="1">
    <location>
        <begin position="1"/>
        <end position="17"/>
    </location>
</feature>
<dbReference type="Proteomes" id="UP000005446">
    <property type="component" value="Unassembled WGS sequence"/>
</dbReference>
<organism evidence="2 3">
    <name type="scientific">Glarea lozoyensis (strain ATCC 74030 / MF5533)</name>
    <dbReference type="NCBI Taxonomy" id="1104152"/>
    <lineage>
        <taxon>Eukaryota</taxon>
        <taxon>Fungi</taxon>
        <taxon>Dikarya</taxon>
        <taxon>Ascomycota</taxon>
        <taxon>Pezizomycotina</taxon>
        <taxon>Leotiomycetes</taxon>
        <taxon>Helotiales</taxon>
        <taxon>Helotiaceae</taxon>
        <taxon>Glarea</taxon>
    </lineage>
</organism>
<accession>H0EEA5</accession>
<dbReference type="AlphaFoldDB" id="H0EEA5"/>
<feature type="chain" id="PRO_5003532143" evidence="1">
    <location>
        <begin position="18"/>
        <end position="184"/>
    </location>
</feature>
<dbReference type="OrthoDB" id="10279863at2759"/>
<reference evidence="2 3" key="1">
    <citation type="journal article" date="2012" name="Eukaryot. Cell">
        <title>Genome sequence of the fungus Glarea lozoyensis: the first genome sequence of a species from the Helotiaceae family.</title>
        <authorList>
            <person name="Youssar L."/>
            <person name="Gruening B.A."/>
            <person name="Erxleben A."/>
            <person name="Guenther S."/>
            <person name="Huettel W."/>
        </authorList>
    </citation>
    <scope>NUCLEOTIDE SEQUENCE [LARGE SCALE GENOMIC DNA]</scope>
    <source>
        <strain evidence="3">ATCC 74030 / MF5533</strain>
    </source>
</reference>
<keyword evidence="3" id="KW-1185">Reference proteome</keyword>
<dbReference type="EMBL" id="AGUE01000013">
    <property type="protein sequence ID" value="EHL03164.1"/>
    <property type="molecule type" value="Genomic_DNA"/>
</dbReference>
<dbReference type="InParanoid" id="H0EEA5"/>
<proteinExistence type="predicted"/>
<keyword evidence="1" id="KW-0732">Signal</keyword>